<sequence>MSPENITSETETGNQGFPLLTEDQFYQAKRSFIASLNSDAVCALASRYNHGHTSSVLKKDSGSFNVCFFVGFDHDGSHSGMQMYLITVFIPGESLDKRLLVEAGEESRQIFYSQLIDILAELRKLEFALIGSLMPNPDVADHTVEDIRAEVFALDGMKRMFDQLIDTDLNAGPFVLSHLDLRSRNIIVDENLRIRGTIDWEFASAVPLQVFTPPSWIAGHNSVSTNK</sequence>
<reference evidence="2 3" key="1">
    <citation type="journal article" date="2016" name="Genome Biol. Evol.">
        <title>Divergent and convergent evolution of fungal pathogenicity.</title>
        <authorList>
            <person name="Shang Y."/>
            <person name="Xiao G."/>
            <person name="Zheng P."/>
            <person name="Cen K."/>
            <person name="Zhan S."/>
            <person name="Wang C."/>
        </authorList>
    </citation>
    <scope>NUCLEOTIDE SEQUENCE [LARGE SCALE GENOMIC DNA]</scope>
    <source>
        <strain evidence="2 3">RCEF 4871</strain>
    </source>
</reference>
<evidence type="ECO:0000313" key="3">
    <source>
        <dbReference type="Proteomes" id="UP000243498"/>
    </source>
</evidence>
<gene>
    <name evidence="2" type="ORF">NOR_03545</name>
</gene>
<dbReference type="PANTHER" id="PTHR21310">
    <property type="entry name" value="AMINOGLYCOSIDE PHOSPHOTRANSFERASE-RELATED-RELATED"/>
    <property type="match status" value="1"/>
</dbReference>
<dbReference type="EMBL" id="AZHC01000009">
    <property type="protein sequence ID" value="OAA44791.1"/>
    <property type="molecule type" value="Genomic_DNA"/>
</dbReference>
<evidence type="ECO:0000313" key="2">
    <source>
        <dbReference type="EMBL" id="OAA44791.1"/>
    </source>
</evidence>
<keyword evidence="3" id="KW-1185">Reference proteome</keyword>
<comment type="caution">
    <text evidence="2">The sequence shown here is derived from an EMBL/GenBank/DDBJ whole genome shotgun (WGS) entry which is preliminary data.</text>
</comment>
<proteinExistence type="predicted"/>
<dbReference type="InterPro" id="IPR051678">
    <property type="entry name" value="AGP_Transferase"/>
</dbReference>
<dbReference type="SUPFAM" id="SSF56112">
    <property type="entry name" value="Protein kinase-like (PK-like)"/>
    <property type="match status" value="1"/>
</dbReference>
<dbReference type="Proteomes" id="UP000243498">
    <property type="component" value="Unassembled WGS sequence"/>
</dbReference>
<dbReference type="OrthoDB" id="10003767at2759"/>
<dbReference type="InterPro" id="IPR002575">
    <property type="entry name" value="Aminoglycoside_PTrfase"/>
</dbReference>
<dbReference type="Gene3D" id="3.90.1200.10">
    <property type="match status" value="1"/>
</dbReference>
<dbReference type="Pfam" id="PF01636">
    <property type="entry name" value="APH"/>
    <property type="match status" value="1"/>
</dbReference>
<accession>A0A167F4K1</accession>
<feature type="domain" description="Aminoglycoside phosphotransferase" evidence="1">
    <location>
        <begin position="67"/>
        <end position="204"/>
    </location>
</feature>
<dbReference type="PANTHER" id="PTHR21310:SF37">
    <property type="entry name" value="AMINOGLYCOSIDE PHOSPHOTRANSFERASE DOMAIN-CONTAINING PROTEIN"/>
    <property type="match status" value="1"/>
</dbReference>
<dbReference type="AlphaFoldDB" id="A0A167F4K1"/>
<dbReference type="InterPro" id="IPR011009">
    <property type="entry name" value="Kinase-like_dom_sf"/>
</dbReference>
<organism evidence="2 3">
    <name type="scientific">Metarhizium rileyi (strain RCEF 4871)</name>
    <name type="common">Nomuraea rileyi</name>
    <dbReference type="NCBI Taxonomy" id="1649241"/>
    <lineage>
        <taxon>Eukaryota</taxon>
        <taxon>Fungi</taxon>
        <taxon>Dikarya</taxon>
        <taxon>Ascomycota</taxon>
        <taxon>Pezizomycotina</taxon>
        <taxon>Sordariomycetes</taxon>
        <taxon>Hypocreomycetidae</taxon>
        <taxon>Hypocreales</taxon>
        <taxon>Clavicipitaceae</taxon>
        <taxon>Metarhizium</taxon>
    </lineage>
</organism>
<protein>
    <submittedName>
        <fullName evidence="2">Phosphotransferase enzyme family protein</fullName>
    </submittedName>
</protein>
<evidence type="ECO:0000259" key="1">
    <source>
        <dbReference type="Pfam" id="PF01636"/>
    </source>
</evidence>
<name>A0A167F4K1_METRR</name>